<dbReference type="Proteomes" id="UP000826195">
    <property type="component" value="Unassembled WGS sequence"/>
</dbReference>
<proteinExistence type="predicted"/>
<keyword evidence="2" id="KW-1185">Reference proteome</keyword>
<sequence length="95" mass="10752">MRLWRILVGHCYGTVDEANGRLKPEKTEWKEVEGEALTVAKCLCSILYPLSRLREKKPLTSPGSPSFFIGISNRDVLKDESSEVHSIPCESYLEL</sequence>
<protein>
    <submittedName>
        <fullName evidence="1">Uncharacterized protein</fullName>
    </submittedName>
</protein>
<gene>
    <name evidence="1" type="ORF">KQX54_003020</name>
</gene>
<dbReference type="AlphaFoldDB" id="A0AAV7J5P8"/>
<accession>A0AAV7J5P8</accession>
<organism evidence="1 2">
    <name type="scientific">Cotesia glomerata</name>
    <name type="common">Lepidopteran parasitic wasp</name>
    <name type="synonym">Apanteles glomeratus</name>
    <dbReference type="NCBI Taxonomy" id="32391"/>
    <lineage>
        <taxon>Eukaryota</taxon>
        <taxon>Metazoa</taxon>
        <taxon>Ecdysozoa</taxon>
        <taxon>Arthropoda</taxon>
        <taxon>Hexapoda</taxon>
        <taxon>Insecta</taxon>
        <taxon>Pterygota</taxon>
        <taxon>Neoptera</taxon>
        <taxon>Endopterygota</taxon>
        <taxon>Hymenoptera</taxon>
        <taxon>Apocrita</taxon>
        <taxon>Ichneumonoidea</taxon>
        <taxon>Braconidae</taxon>
        <taxon>Microgastrinae</taxon>
        <taxon>Cotesia</taxon>
    </lineage>
</organism>
<reference evidence="1 2" key="1">
    <citation type="journal article" date="2021" name="J. Hered.">
        <title>A chromosome-level genome assembly of the parasitoid wasp, Cotesia glomerata (Hymenoptera: Braconidae).</title>
        <authorList>
            <person name="Pinto B.J."/>
            <person name="Weis J.J."/>
            <person name="Gamble T."/>
            <person name="Ode P.J."/>
            <person name="Paul R."/>
            <person name="Zaspel J.M."/>
        </authorList>
    </citation>
    <scope>NUCLEOTIDE SEQUENCE [LARGE SCALE GENOMIC DNA]</scope>
    <source>
        <strain evidence="1">CgM1</strain>
    </source>
</reference>
<evidence type="ECO:0000313" key="2">
    <source>
        <dbReference type="Proteomes" id="UP000826195"/>
    </source>
</evidence>
<dbReference type="EMBL" id="JAHXZJ010000001">
    <property type="protein sequence ID" value="KAH0566661.1"/>
    <property type="molecule type" value="Genomic_DNA"/>
</dbReference>
<comment type="caution">
    <text evidence="1">The sequence shown here is derived from an EMBL/GenBank/DDBJ whole genome shotgun (WGS) entry which is preliminary data.</text>
</comment>
<evidence type="ECO:0000313" key="1">
    <source>
        <dbReference type="EMBL" id="KAH0566661.1"/>
    </source>
</evidence>
<name>A0AAV7J5P8_COTGL</name>